<comment type="subcellular location">
    <subcellularLocation>
        <location evidence="8">Cytoplasm</location>
    </subcellularLocation>
</comment>
<dbReference type="Pfam" id="PF01035">
    <property type="entry name" value="DNA_binding_1"/>
    <property type="match status" value="1"/>
</dbReference>
<keyword evidence="6 8" id="KW-0234">DNA repair</keyword>
<accession>A0ABT3RPG1</accession>
<evidence type="ECO:0000313" key="11">
    <source>
        <dbReference type="EMBL" id="MCX2743233.1"/>
    </source>
</evidence>
<dbReference type="InterPro" id="IPR036217">
    <property type="entry name" value="MethylDNA_cys_MeTrfase_DNAb"/>
</dbReference>
<reference evidence="11 12" key="1">
    <citation type="submission" date="2022-11" db="EMBL/GenBank/DDBJ databases">
        <title>The characterization of three novel Bacteroidetes species and genomic analysis of their roles in tidal elemental geochemical cycles.</title>
        <authorList>
            <person name="Ma K."/>
        </authorList>
    </citation>
    <scope>NUCLEOTIDE SEQUENCE [LARGE SCALE GENOMIC DNA]</scope>
    <source>
        <strain evidence="11 12">M17</strain>
    </source>
</reference>
<dbReference type="NCBIfam" id="TIGR00589">
    <property type="entry name" value="ogt"/>
    <property type="match status" value="1"/>
</dbReference>
<dbReference type="InterPro" id="IPR014048">
    <property type="entry name" value="MethylDNA_cys_MeTrfase_DNA-bd"/>
</dbReference>
<proteinExistence type="inferred from homology"/>
<comment type="caution">
    <text evidence="11">The sequence shown here is derived from an EMBL/GenBank/DDBJ whole genome shotgun (WGS) entry which is preliminary data.</text>
</comment>
<dbReference type="EC" id="2.1.1.63" evidence="8"/>
<feature type="active site" description="Nucleophile; methyl group acceptor" evidence="8">
    <location>
        <position position="136"/>
    </location>
</feature>
<feature type="domain" description="Methylguanine DNA methyltransferase ribonuclease-like" evidence="10">
    <location>
        <begin position="5"/>
        <end position="79"/>
    </location>
</feature>
<organism evidence="11 12">
    <name type="scientific">Mangrovivirga halotolerans</name>
    <dbReference type="NCBI Taxonomy" id="2993936"/>
    <lineage>
        <taxon>Bacteria</taxon>
        <taxon>Pseudomonadati</taxon>
        <taxon>Bacteroidota</taxon>
        <taxon>Cytophagia</taxon>
        <taxon>Cytophagales</taxon>
        <taxon>Mangrovivirgaceae</taxon>
        <taxon>Mangrovivirga</taxon>
    </lineage>
</organism>
<keyword evidence="2 8" id="KW-0963">Cytoplasm</keyword>
<keyword evidence="4 8" id="KW-0808">Transferase</keyword>
<comment type="miscellaneous">
    <text evidence="8">This enzyme catalyzes only one turnover and therefore is not strictly catalytic. According to one definition, an enzyme is a biocatalyst that acts repeatedly and over many reaction cycles.</text>
</comment>
<comment type="catalytic activity">
    <reaction evidence="1 8">
        <text>a 4-O-methyl-thymidine in DNA + L-cysteinyl-[protein] = a thymidine in DNA + S-methyl-L-cysteinyl-[protein]</text>
        <dbReference type="Rhea" id="RHEA:53428"/>
        <dbReference type="Rhea" id="RHEA-COMP:10131"/>
        <dbReference type="Rhea" id="RHEA-COMP:10132"/>
        <dbReference type="Rhea" id="RHEA-COMP:13555"/>
        <dbReference type="Rhea" id="RHEA-COMP:13556"/>
        <dbReference type="ChEBI" id="CHEBI:29950"/>
        <dbReference type="ChEBI" id="CHEBI:82612"/>
        <dbReference type="ChEBI" id="CHEBI:137386"/>
        <dbReference type="ChEBI" id="CHEBI:137387"/>
        <dbReference type="EC" id="2.1.1.63"/>
    </reaction>
</comment>
<evidence type="ECO:0000313" key="12">
    <source>
        <dbReference type="Proteomes" id="UP001209885"/>
    </source>
</evidence>
<keyword evidence="3 8" id="KW-0489">Methyltransferase</keyword>
<keyword evidence="5 8" id="KW-0227">DNA damage</keyword>
<dbReference type="InterPro" id="IPR036631">
    <property type="entry name" value="MGMT_N_sf"/>
</dbReference>
<dbReference type="CDD" id="cd06445">
    <property type="entry name" value="ATase"/>
    <property type="match status" value="1"/>
</dbReference>
<evidence type="ECO:0000259" key="10">
    <source>
        <dbReference type="Pfam" id="PF02870"/>
    </source>
</evidence>
<dbReference type="SUPFAM" id="SSF46767">
    <property type="entry name" value="Methylated DNA-protein cysteine methyltransferase, C-terminal domain"/>
    <property type="match status" value="1"/>
</dbReference>
<dbReference type="Pfam" id="PF02870">
    <property type="entry name" value="Methyltransf_1N"/>
    <property type="match status" value="1"/>
</dbReference>
<evidence type="ECO:0000256" key="5">
    <source>
        <dbReference type="ARBA" id="ARBA00022763"/>
    </source>
</evidence>
<dbReference type="PANTHER" id="PTHR10815:SF5">
    <property type="entry name" value="METHYLATED-DNA--PROTEIN-CYSTEINE METHYLTRANSFERASE"/>
    <property type="match status" value="1"/>
</dbReference>
<dbReference type="Proteomes" id="UP001209885">
    <property type="component" value="Unassembled WGS sequence"/>
</dbReference>
<evidence type="ECO:0000256" key="8">
    <source>
        <dbReference type="HAMAP-Rule" id="MF_00772"/>
    </source>
</evidence>
<comment type="function">
    <text evidence="8">Involved in the cellular defense against the biological effects of O6-methylguanine (O6-MeG) and O4-methylthymine (O4-MeT) in DNA. Repairs the methylated nucleobase in DNA by stoichiometrically transferring the methyl group to a cysteine residue in the enzyme. This is a suicide reaction: the enzyme is irreversibly inactivated.</text>
</comment>
<protein>
    <recommendedName>
        <fullName evidence="8">Methylated-DNA--protein-cysteine methyltransferase</fullName>
        <ecNumber evidence="8">2.1.1.63</ecNumber>
    </recommendedName>
    <alternativeName>
        <fullName evidence="8">6-O-methylguanine-DNA methyltransferase</fullName>
        <shortName evidence="8">MGMT</shortName>
    </alternativeName>
    <alternativeName>
        <fullName evidence="8">O-6-methylguanine-DNA-alkyltransferase</fullName>
    </alternativeName>
</protein>
<dbReference type="InterPro" id="IPR023546">
    <property type="entry name" value="MGMT"/>
</dbReference>
<dbReference type="PROSITE" id="PS00374">
    <property type="entry name" value="MGMT"/>
    <property type="match status" value="1"/>
</dbReference>
<dbReference type="HAMAP" id="MF_00772">
    <property type="entry name" value="OGT"/>
    <property type="match status" value="1"/>
</dbReference>
<dbReference type="RefSeq" id="WP_266055608.1">
    <property type="nucleotide sequence ID" value="NZ_JAPFQN010000003.1"/>
</dbReference>
<evidence type="ECO:0000256" key="6">
    <source>
        <dbReference type="ARBA" id="ARBA00023204"/>
    </source>
</evidence>
<dbReference type="PANTHER" id="PTHR10815">
    <property type="entry name" value="METHYLATED-DNA--PROTEIN-CYSTEINE METHYLTRANSFERASE"/>
    <property type="match status" value="1"/>
</dbReference>
<evidence type="ECO:0000259" key="9">
    <source>
        <dbReference type="Pfam" id="PF01035"/>
    </source>
</evidence>
<evidence type="ECO:0000256" key="1">
    <source>
        <dbReference type="ARBA" id="ARBA00001286"/>
    </source>
</evidence>
<dbReference type="InterPro" id="IPR001497">
    <property type="entry name" value="MethylDNA_cys_MeTrfase_AS"/>
</dbReference>
<gene>
    <name evidence="11" type="ORF">OO013_05115</name>
</gene>
<dbReference type="Gene3D" id="3.30.160.70">
    <property type="entry name" value="Methylated DNA-protein cysteine methyltransferase domain"/>
    <property type="match status" value="1"/>
</dbReference>
<comment type="catalytic activity">
    <reaction evidence="7 8">
        <text>a 6-O-methyl-2'-deoxyguanosine in DNA + L-cysteinyl-[protein] = S-methyl-L-cysteinyl-[protein] + a 2'-deoxyguanosine in DNA</text>
        <dbReference type="Rhea" id="RHEA:24000"/>
        <dbReference type="Rhea" id="RHEA-COMP:10131"/>
        <dbReference type="Rhea" id="RHEA-COMP:10132"/>
        <dbReference type="Rhea" id="RHEA-COMP:11367"/>
        <dbReference type="Rhea" id="RHEA-COMP:11368"/>
        <dbReference type="ChEBI" id="CHEBI:29950"/>
        <dbReference type="ChEBI" id="CHEBI:82612"/>
        <dbReference type="ChEBI" id="CHEBI:85445"/>
        <dbReference type="ChEBI" id="CHEBI:85448"/>
        <dbReference type="EC" id="2.1.1.63"/>
    </reaction>
</comment>
<dbReference type="SUPFAM" id="SSF53155">
    <property type="entry name" value="Methylated DNA-protein cysteine methyltransferase domain"/>
    <property type="match status" value="1"/>
</dbReference>
<name>A0ABT3RPG1_9BACT</name>
<evidence type="ECO:0000256" key="3">
    <source>
        <dbReference type="ARBA" id="ARBA00022603"/>
    </source>
</evidence>
<evidence type="ECO:0000256" key="2">
    <source>
        <dbReference type="ARBA" id="ARBA00022490"/>
    </source>
</evidence>
<dbReference type="Gene3D" id="1.10.10.10">
    <property type="entry name" value="Winged helix-like DNA-binding domain superfamily/Winged helix DNA-binding domain"/>
    <property type="match status" value="1"/>
</dbReference>
<evidence type="ECO:0000256" key="7">
    <source>
        <dbReference type="ARBA" id="ARBA00049348"/>
    </source>
</evidence>
<feature type="domain" description="Methylated-DNA-[protein]-cysteine S-methyltransferase DNA binding" evidence="9">
    <location>
        <begin position="85"/>
        <end position="165"/>
    </location>
</feature>
<comment type="similarity">
    <text evidence="8">Belongs to the MGMT family.</text>
</comment>
<dbReference type="InterPro" id="IPR008332">
    <property type="entry name" value="MethylG_MeTrfase_N"/>
</dbReference>
<dbReference type="EMBL" id="JAPFQN010000003">
    <property type="protein sequence ID" value="MCX2743233.1"/>
    <property type="molecule type" value="Genomic_DNA"/>
</dbReference>
<keyword evidence="12" id="KW-1185">Reference proteome</keyword>
<sequence length="182" mass="20541">MITIRTYESPAGQLLIGSYSNQLCLLDWKYRRMRNAIDKRIKNYFNAEFKEGNSEIIENTISQLNEYFTGKRRAFDIPIIYAGTDFQKSVWKQLLNIPYGKIITYSNLADQLKNPGSIRAVGTANGANAISIIVPCHRVIGKNGELVGYAGGLQVKKELLKLEGIITDQQISLFNEQNTSFL</sequence>
<evidence type="ECO:0000256" key="4">
    <source>
        <dbReference type="ARBA" id="ARBA00022679"/>
    </source>
</evidence>
<dbReference type="InterPro" id="IPR036388">
    <property type="entry name" value="WH-like_DNA-bd_sf"/>
</dbReference>